<keyword evidence="1" id="KW-0472">Membrane</keyword>
<sequence>MFALFGNIDNPLPQVGPGYGSVQTGLPALIGNLIGLIITIGGIGLLVNGLLAGLNFITASGDPKKIEQAWSKIYISILGLVIIVAAFLITGIAGRLLFGSYSAFLTPKLFGPGDL</sequence>
<dbReference type="InterPro" id="IPR043993">
    <property type="entry name" value="T4SS_pilin"/>
</dbReference>
<evidence type="ECO:0000256" key="1">
    <source>
        <dbReference type="SAM" id="Phobius"/>
    </source>
</evidence>
<dbReference type="AlphaFoldDB" id="A0A1G1VQ32"/>
<dbReference type="STRING" id="1797589.A2784_01940"/>
<name>A0A1G1VQ32_9BACT</name>
<keyword evidence="1" id="KW-0812">Transmembrane</keyword>
<gene>
    <name evidence="2" type="ORF">A2784_01940</name>
</gene>
<organism evidence="2 3">
    <name type="scientific">Candidatus Chisholmbacteria bacterium RIFCSPHIGHO2_01_FULL_48_12</name>
    <dbReference type="NCBI Taxonomy" id="1797589"/>
    <lineage>
        <taxon>Bacteria</taxon>
        <taxon>Candidatus Chisholmiibacteriota</taxon>
    </lineage>
</organism>
<dbReference type="Proteomes" id="UP000177324">
    <property type="component" value="Unassembled WGS sequence"/>
</dbReference>
<proteinExistence type="predicted"/>
<feature type="transmembrane region" description="Helical" evidence="1">
    <location>
        <begin position="73"/>
        <end position="98"/>
    </location>
</feature>
<dbReference type="EMBL" id="MHCH01000023">
    <property type="protein sequence ID" value="OGY17495.1"/>
    <property type="molecule type" value="Genomic_DNA"/>
</dbReference>
<comment type="caution">
    <text evidence="2">The sequence shown here is derived from an EMBL/GenBank/DDBJ whole genome shotgun (WGS) entry which is preliminary data.</text>
</comment>
<evidence type="ECO:0000313" key="3">
    <source>
        <dbReference type="Proteomes" id="UP000177324"/>
    </source>
</evidence>
<dbReference type="Pfam" id="PF18895">
    <property type="entry name" value="T4SS_pilin"/>
    <property type="match status" value="1"/>
</dbReference>
<accession>A0A1G1VQ32</accession>
<reference evidence="2 3" key="1">
    <citation type="journal article" date="2016" name="Nat. Commun.">
        <title>Thousands of microbial genomes shed light on interconnected biogeochemical processes in an aquifer system.</title>
        <authorList>
            <person name="Anantharaman K."/>
            <person name="Brown C.T."/>
            <person name="Hug L.A."/>
            <person name="Sharon I."/>
            <person name="Castelle C.J."/>
            <person name="Probst A.J."/>
            <person name="Thomas B.C."/>
            <person name="Singh A."/>
            <person name="Wilkins M.J."/>
            <person name="Karaoz U."/>
            <person name="Brodie E.L."/>
            <person name="Williams K.H."/>
            <person name="Hubbard S.S."/>
            <person name="Banfield J.F."/>
        </authorList>
    </citation>
    <scope>NUCLEOTIDE SEQUENCE [LARGE SCALE GENOMIC DNA]</scope>
</reference>
<feature type="transmembrane region" description="Helical" evidence="1">
    <location>
        <begin position="29"/>
        <end position="52"/>
    </location>
</feature>
<protein>
    <submittedName>
        <fullName evidence="2">Uncharacterized protein</fullName>
    </submittedName>
</protein>
<evidence type="ECO:0000313" key="2">
    <source>
        <dbReference type="EMBL" id="OGY17495.1"/>
    </source>
</evidence>
<keyword evidence="1" id="KW-1133">Transmembrane helix</keyword>